<dbReference type="AlphaFoldDB" id="A0A5B7DJ34"/>
<sequence length="178" mass="19851">MIKDEYNEYTYNETNNLGLSPQHSPIRQRLHDRACGERPHYPLDHKTFPDVSPSGGQLQLESVASLHHSTEGKYKLLIIKTPTTQHTHIQTDKMTQTTSTTVCYECAILVRQSLASPTLLKTRKLAVEPVKGDEPLPITTTLMRTPVNTPPPLPPSPPPPSPPPLRDALREHDPAVKC</sequence>
<accession>A0A5B7DJ34</accession>
<name>A0A5B7DJ34_PORTR</name>
<evidence type="ECO:0000256" key="1">
    <source>
        <dbReference type="SAM" id="MobiDB-lite"/>
    </source>
</evidence>
<comment type="caution">
    <text evidence="2">The sequence shown here is derived from an EMBL/GenBank/DDBJ whole genome shotgun (WGS) entry which is preliminary data.</text>
</comment>
<gene>
    <name evidence="2" type="ORF">E2C01_014139</name>
</gene>
<organism evidence="2 3">
    <name type="scientific">Portunus trituberculatus</name>
    <name type="common">Swimming crab</name>
    <name type="synonym">Neptunus trituberculatus</name>
    <dbReference type="NCBI Taxonomy" id="210409"/>
    <lineage>
        <taxon>Eukaryota</taxon>
        <taxon>Metazoa</taxon>
        <taxon>Ecdysozoa</taxon>
        <taxon>Arthropoda</taxon>
        <taxon>Crustacea</taxon>
        <taxon>Multicrustacea</taxon>
        <taxon>Malacostraca</taxon>
        <taxon>Eumalacostraca</taxon>
        <taxon>Eucarida</taxon>
        <taxon>Decapoda</taxon>
        <taxon>Pleocyemata</taxon>
        <taxon>Brachyura</taxon>
        <taxon>Eubrachyura</taxon>
        <taxon>Portunoidea</taxon>
        <taxon>Portunidae</taxon>
        <taxon>Portuninae</taxon>
        <taxon>Portunus</taxon>
    </lineage>
</organism>
<feature type="compositionally biased region" description="Pro residues" evidence="1">
    <location>
        <begin position="148"/>
        <end position="165"/>
    </location>
</feature>
<feature type="region of interest" description="Disordered" evidence="1">
    <location>
        <begin position="136"/>
        <end position="178"/>
    </location>
</feature>
<feature type="compositionally biased region" description="Basic and acidic residues" evidence="1">
    <location>
        <begin position="167"/>
        <end position="178"/>
    </location>
</feature>
<reference evidence="2 3" key="1">
    <citation type="submission" date="2019-05" db="EMBL/GenBank/DDBJ databases">
        <title>Another draft genome of Portunus trituberculatus and its Hox gene families provides insights of decapod evolution.</title>
        <authorList>
            <person name="Jeong J.-H."/>
            <person name="Song I."/>
            <person name="Kim S."/>
            <person name="Choi T."/>
            <person name="Kim D."/>
            <person name="Ryu S."/>
            <person name="Kim W."/>
        </authorList>
    </citation>
    <scope>NUCLEOTIDE SEQUENCE [LARGE SCALE GENOMIC DNA]</scope>
    <source>
        <tissue evidence="2">Muscle</tissue>
    </source>
</reference>
<evidence type="ECO:0000313" key="2">
    <source>
        <dbReference type="EMBL" id="MPC21164.1"/>
    </source>
</evidence>
<protein>
    <submittedName>
        <fullName evidence="2">Uncharacterized protein</fullName>
    </submittedName>
</protein>
<evidence type="ECO:0000313" key="3">
    <source>
        <dbReference type="Proteomes" id="UP000324222"/>
    </source>
</evidence>
<keyword evidence="3" id="KW-1185">Reference proteome</keyword>
<dbReference type="Proteomes" id="UP000324222">
    <property type="component" value="Unassembled WGS sequence"/>
</dbReference>
<proteinExistence type="predicted"/>
<feature type="compositionally biased region" description="Polar residues" evidence="1">
    <location>
        <begin position="138"/>
        <end position="147"/>
    </location>
</feature>
<dbReference type="EMBL" id="VSRR010000947">
    <property type="protein sequence ID" value="MPC21164.1"/>
    <property type="molecule type" value="Genomic_DNA"/>
</dbReference>